<reference evidence="1 2" key="1">
    <citation type="submission" date="2016-10" db="EMBL/GenBank/DDBJ databases">
        <authorList>
            <person name="de Groot N.N."/>
        </authorList>
    </citation>
    <scope>NUCLEOTIDE SEQUENCE [LARGE SCALE GENOMIC DNA]</scope>
    <source>
        <strain evidence="1 2">DSM 23399</strain>
    </source>
</reference>
<proteinExistence type="predicted"/>
<protein>
    <submittedName>
        <fullName evidence="1">Uncharacterized protein</fullName>
    </submittedName>
</protein>
<dbReference type="EMBL" id="FOKK01000004">
    <property type="protein sequence ID" value="SFB07682.1"/>
    <property type="molecule type" value="Genomic_DNA"/>
</dbReference>
<dbReference type="AlphaFoldDB" id="A0A1I0Y3E3"/>
<dbReference type="Proteomes" id="UP000198790">
    <property type="component" value="Unassembled WGS sequence"/>
</dbReference>
<keyword evidence="2" id="KW-1185">Reference proteome</keyword>
<accession>A0A1I0Y3E3</accession>
<evidence type="ECO:0000313" key="2">
    <source>
        <dbReference type="Proteomes" id="UP000198790"/>
    </source>
</evidence>
<name>A0A1I0Y3E3_9BACT</name>
<evidence type="ECO:0000313" key="1">
    <source>
        <dbReference type="EMBL" id="SFB07682.1"/>
    </source>
</evidence>
<sequence length="30" mass="3533">MTVNSVVQLKDLIIKHSKEFNPKIKTIFNF</sequence>
<dbReference type="STRING" id="237018.SAMN04489723_10485"/>
<organism evidence="1 2">
    <name type="scientific">Algoriphagus aquimarinus</name>
    <dbReference type="NCBI Taxonomy" id="237018"/>
    <lineage>
        <taxon>Bacteria</taxon>
        <taxon>Pseudomonadati</taxon>
        <taxon>Bacteroidota</taxon>
        <taxon>Cytophagia</taxon>
        <taxon>Cytophagales</taxon>
        <taxon>Cyclobacteriaceae</taxon>
        <taxon>Algoriphagus</taxon>
    </lineage>
</organism>
<gene>
    <name evidence="1" type="ORF">SAMN04489723_10485</name>
</gene>